<evidence type="ECO:0000256" key="3">
    <source>
        <dbReference type="SAM" id="MobiDB-lite"/>
    </source>
</evidence>
<dbReference type="InterPro" id="IPR036052">
    <property type="entry name" value="TrpB-like_PALP_sf"/>
</dbReference>
<dbReference type="SUPFAM" id="SSF53686">
    <property type="entry name" value="Tryptophan synthase beta subunit-like PLP-dependent enzymes"/>
    <property type="match status" value="1"/>
</dbReference>
<name>A0AA90K8Z0_9ACTN</name>
<comment type="caution">
    <text evidence="5">The sequence shown here is derived from an EMBL/GenBank/DDBJ whole genome shotgun (WGS) entry which is preliminary data.</text>
</comment>
<accession>A0AA90K8Z0</accession>
<evidence type="ECO:0000259" key="4">
    <source>
        <dbReference type="Pfam" id="PF00291"/>
    </source>
</evidence>
<dbReference type="AlphaFoldDB" id="A0AA90K8Z0"/>
<dbReference type="PANTHER" id="PTHR10314">
    <property type="entry name" value="CYSTATHIONINE BETA-SYNTHASE"/>
    <property type="match status" value="1"/>
</dbReference>
<sequence length="386" mass="42409">MSVTERAKVLDGTDDDDLSDRYRDERDWVAGRIELIRGLPHVETPLIEVPLPAKLDGLRLCVKNESVHPSGSHKHRLAEALFTNALASGWLRSEGPVVEASSGSTAISEAWFCQQLGLAFAAVVPSGTAKEKKDAIRDLNGNVVEAPPGADLCEHARQYALKVGGHFMDQFTYAERAYDWHGEHGLAPELLGAVDPDWFVMGAGTGGTVTSVGRYARNTGRKVRVCVTDPENSAFFAGWRDDNPKATDKGSRIEGIGRPRVEPSFLFPMVNRMIRVYDAASVAAMRVAADHLGFRPGPSTGTGLFGALRILHGMQDRGERGTVATLMCDDGSRYNNEYYNNDWCAAHGIDFEPWLDPITEFFQTGDWQPPTTFDTAPRPSDTLWNM</sequence>
<evidence type="ECO:0000313" key="5">
    <source>
        <dbReference type="EMBL" id="MDI5970092.1"/>
    </source>
</evidence>
<dbReference type="RefSeq" id="WP_271313577.1">
    <property type="nucleotide sequence ID" value="NZ_JABXJJ020000013.1"/>
</dbReference>
<proteinExistence type="predicted"/>
<protein>
    <submittedName>
        <fullName evidence="5">PLP-dependent cysteine synthase family protein</fullName>
    </submittedName>
</protein>
<gene>
    <name evidence="5" type="ORF">POF50_012200</name>
</gene>
<dbReference type="EMBL" id="JABXJJ020000013">
    <property type="protein sequence ID" value="MDI5970092.1"/>
    <property type="molecule type" value="Genomic_DNA"/>
</dbReference>
<feature type="region of interest" description="Disordered" evidence="3">
    <location>
        <begin position="366"/>
        <end position="386"/>
    </location>
</feature>
<dbReference type="Pfam" id="PF00291">
    <property type="entry name" value="PALP"/>
    <property type="match status" value="1"/>
</dbReference>
<dbReference type="InterPro" id="IPR050214">
    <property type="entry name" value="Cys_Synth/Cystath_Beta-Synth"/>
</dbReference>
<comment type="cofactor">
    <cofactor evidence="1">
        <name>pyridoxal 5'-phosphate</name>
        <dbReference type="ChEBI" id="CHEBI:597326"/>
    </cofactor>
</comment>
<dbReference type="InterPro" id="IPR001926">
    <property type="entry name" value="TrpB-like_PALP"/>
</dbReference>
<dbReference type="Gene3D" id="3.40.50.1100">
    <property type="match status" value="2"/>
</dbReference>
<organism evidence="5">
    <name type="scientific">Streptantibioticus silvisoli</name>
    <dbReference type="NCBI Taxonomy" id="2705255"/>
    <lineage>
        <taxon>Bacteria</taxon>
        <taxon>Bacillati</taxon>
        <taxon>Actinomycetota</taxon>
        <taxon>Actinomycetes</taxon>
        <taxon>Kitasatosporales</taxon>
        <taxon>Streptomycetaceae</taxon>
        <taxon>Streptantibioticus</taxon>
    </lineage>
</organism>
<feature type="domain" description="Tryptophan synthase beta chain-like PALP" evidence="4">
    <location>
        <begin position="43"/>
        <end position="329"/>
    </location>
</feature>
<evidence type="ECO:0000256" key="1">
    <source>
        <dbReference type="ARBA" id="ARBA00001933"/>
    </source>
</evidence>
<keyword evidence="2" id="KW-0663">Pyridoxal phosphate</keyword>
<reference evidence="5" key="1">
    <citation type="submission" date="2023-05" db="EMBL/GenBank/DDBJ databases">
        <title>Streptantibioticus silvisoli sp. nov., acidotolerant actinomycetes 1 from pine litter.</title>
        <authorList>
            <person name="Swiecimska M."/>
            <person name="Golinska P."/>
            <person name="Sangal V."/>
            <person name="Wachnowicz B."/>
            <person name="Goodfellow M."/>
        </authorList>
    </citation>
    <scope>NUCLEOTIDE SEQUENCE</scope>
    <source>
        <strain evidence="5">SL13</strain>
    </source>
</reference>
<dbReference type="GO" id="GO:1901605">
    <property type="term" value="P:alpha-amino acid metabolic process"/>
    <property type="evidence" value="ECO:0007669"/>
    <property type="project" value="UniProtKB-ARBA"/>
</dbReference>
<evidence type="ECO:0000256" key="2">
    <source>
        <dbReference type="ARBA" id="ARBA00022898"/>
    </source>
</evidence>